<dbReference type="Proteomes" id="UP001501480">
    <property type="component" value="Unassembled WGS sequence"/>
</dbReference>
<sequence length="450" mass="47465">MRTTVLLAAFALAGAACSLSDPGDAAERPPGSVTLAFAGDVHFEGGVEALLDSQESTMGPLARSLAAADLSVVNLETSITTRGERADKELEDPTNRFWFRAPASALGVLERSGVDIASVANNHGADYGVQGIRDTLAAGEASAVQLVGIGEDDAQAFAPHRATVRDTTVAVHAADASPLESEDPTWSARPGSGPGIADARGEGLERLLAEVRTSAERDDLAVVYLHWGAEGRADPTADQAELAEALSGAGAELPAFTSEVRRIDSATRERMTSHDESVCPVSLTSLRIVEVPYVGFDGFVHDGEVVVHEDVARDVVNVFAAMYRTGFPLQSVRLIDEFGGDDNRSMAANNSSGYNCRRVAGSDAWSAHAYGRAIDINPVQNPYVLDGRALPSSSQPFVDVDRSAGAASDQGVVTIDGPVARAFARIGWTWGADLDEPDYQHFAAPDPRRP</sequence>
<dbReference type="Pfam" id="PF13539">
    <property type="entry name" value="Peptidase_M15_4"/>
    <property type="match status" value="1"/>
</dbReference>
<feature type="domain" description="Capsule synthesis protein CapA" evidence="2">
    <location>
        <begin position="34"/>
        <end position="260"/>
    </location>
</feature>
<dbReference type="InterPro" id="IPR039561">
    <property type="entry name" value="Peptidase_M15C"/>
</dbReference>
<evidence type="ECO:0000313" key="4">
    <source>
        <dbReference type="Proteomes" id="UP001501480"/>
    </source>
</evidence>
<dbReference type="InterPro" id="IPR019079">
    <property type="entry name" value="Capsule_synth_CapA"/>
</dbReference>
<protein>
    <recommendedName>
        <fullName evidence="2">Capsule synthesis protein CapA domain-containing protein</fullName>
    </recommendedName>
</protein>
<gene>
    <name evidence="3" type="ORF">GCM10009821_16640</name>
</gene>
<name>A0ABN2W0N4_9ACTN</name>
<comment type="similarity">
    <text evidence="1">Belongs to the CapA family.</text>
</comment>
<dbReference type="PANTHER" id="PTHR33393">
    <property type="entry name" value="POLYGLUTAMINE SYNTHESIS ACCESSORY PROTEIN RV0574C-RELATED"/>
    <property type="match status" value="1"/>
</dbReference>
<evidence type="ECO:0000256" key="1">
    <source>
        <dbReference type="ARBA" id="ARBA00005662"/>
    </source>
</evidence>
<reference evidence="3 4" key="1">
    <citation type="journal article" date="2019" name="Int. J. Syst. Evol. Microbiol.">
        <title>The Global Catalogue of Microorganisms (GCM) 10K type strain sequencing project: providing services to taxonomists for standard genome sequencing and annotation.</title>
        <authorList>
            <consortium name="The Broad Institute Genomics Platform"/>
            <consortium name="The Broad Institute Genome Sequencing Center for Infectious Disease"/>
            <person name="Wu L."/>
            <person name="Ma J."/>
        </authorList>
    </citation>
    <scope>NUCLEOTIDE SEQUENCE [LARGE SCALE GENOMIC DNA]</scope>
    <source>
        <strain evidence="3 4">JCM 15749</strain>
    </source>
</reference>
<dbReference type="SMART" id="SM00854">
    <property type="entry name" value="PGA_cap"/>
    <property type="match status" value="1"/>
</dbReference>
<dbReference type="InterPro" id="IPR052169">
    <property type="entry name" value="CW_Biosynth-Accessory"/>
</dbReference>
<dbReference type="PANTHER" id="PTHR33393:SF13">
    <property type="entry name" value="PGA BIOSYNTHESIS PROTEIN CAPA"/>
    <property type="match status" value="1"/>
</dbReference>
<dbReference type="SUPFAM" id="SSF56300">
    <property type="entry name" value="Metallo-dependent phosphatases"/>
    <property type="match status" value="1"/>
</dbReference>
<dbReference type="InterPro" id="IPR009045">
    <property type="entry name" value="Zn_M74/Hedgehog-like"/>
</dbReference>
<organism evidence="3 4">
    <name type="scientific">Aeromicrobium halocynthiae</name>
    <dbReference type="NCBI Taxonomy" id="560557"/>
    <lineage>
        <taxon>Bacteria</taxon>
        <taxon>Bacillati</taxon>
        <taxon>Actinomycetota</taxon>
        <taxon>Actinomycetes</taxon>
        <taxon>Propionibacteriales</taxon>
        <taxon>Nocardioidaceae</taxon>
        <taxon>Aeromicrobium</taxon>
    </lineage>
</organism>
<dbReference type="SUPFAM" id="SSF55166">
    <property type="entry name" value="Hedgehog/DD-peptidase"/>
    <property type="match status" value="1"/>
</dbReference>
<dbReference type="Gene3D" id="3.30.1380.10">
    <property type="match status" value="1"/>
</dbReference>
<dbReference type="InterPro" id="IPR029052">
    <property type="entry name" value="Metallo-depent_PP-like"/>
</dbReference>
<accession>A0ABN2W0N4</accession>
<evidence type="ECO:0000313" key="3">
    <source>
        <dbReference type="EMBL" id="GAA2077669.1"/>
    </source>
</evidence>
<comment type="caution">
    <text evidence="3">The sequence shown here is derived from an EMBL/GenBank/DDBJ whole genome shotgun (WGS) entry which is preliminary data.</text>
</comment>
<proteinExistence type="inferred from homology"/>
<dbReference type="EMBL" id="BAAAPY010000005">
    <property type="protein sequence ID" value="GAA2077669.1"/>
    <property type="molecule type" value="Genomic_DNA"/>
</dbReference>
<dbReference type="PROSITE" id="PS51257">
    <property type="entry name" value="PROKAR_LIPOPROTEIN"/>
    <property type="match status" value="1"/>
</dbReference>
<dbReference type="Pfam" id="PF09587">
    <property type="entry name" value="PGA_cap"/>
    <property type="match status" value="1"/>
</dbReference>
<evidence type="ECO:0000259" key="2">
    <source>
        <dbReference type="SMART" id="SM00854"/>
    </source>
</evidence>
<keyword evidence="4" id="KW-1185">Reference proteome</keyword>
<dbReference type="RefSeq" id="WP_344326902.1">
    <property type="nucleotide sequence ID" value="NZ_BAAAPY010000005.1"/>
</dbReference>